<sequence>METILYLKLVTEIVAMICALYAKDTRFPFCSFPFKIREISLGLEFLKESEASEGMT</sequence>
<accession>A0A1Y0B451</accession>
<protein>
    <submittedName>
        <fullName evidence="1">Uncharacterized protein</fullName>
    </submittedName>
</protein>
<gene>
    <name evidence="1" type="ORF">AEK19_MT2008</name>
</gene>
<keyword evidence="1" id="KW-0496">Mitochondrion</keyword>
<geneLocation type="mitochondrion" evidence="1"/>
<dbReference type="EMBL" id="KY774314">
    <property type="protein sequence ID" value="ART32168.1"/>
    <property type="molecule type" value="Genomic_DNA"/>
</dbReference>
<proteinExistence type="predicted"/>
<evidence type="ECO:0000313" key="1">
    <source>
        <dbReference type="EMBL" id="ART32168.1"/>
    </source>
</evidence>
<dbReference type="AlphaFoldDB" id="A0A1Y0B451"/>
<organism evidence="1">
    <name type="scientific">Utricularia reniformis</name>
    <dbReference type="NCBI Taxonomy" id="192314"/>
    <lineage>
        <taxon>Eukaryota</taxon>
        <taxon>Viridiplantae</taxon>
        <taxon>Streptophyta</taxon>
        <taxon>Embryophyta</taxon>
        <taxon>Tracheophyta</taxon>
        <taxon>Spermatophyta</taxon>
        <taxon>Magnoliopsida</taxon>
        <taxon>eudicotyledons</taxon>
        <taxon>Gunneridae</taxon>
        <taxon>Pentapetalae</taxon>
        <taxon>asterids</taxon>
        <taxon>lamiids</taxon>
        <taxon>Lamiales</taxon>
        <taxon>Lentibulariaceae</taxon>
        <taxon>Utricularia</taxon>
    </lineage>
</organism>
<reference evidence="1" key="1">
    <citation type="submission" date="2017-03" db="EMBL/GenBank/DDBJ databases">
        <title>The mitochondrial genome of the carnivorous plant Utricularia reniformis (Lentibulariaceae): structure, comparative analysis and evolutionary landmarks.</title>
        <authorList>
            <person name="Silva S.R."/>
            <person name="Alvarenga D.O."/>
            <person name="Michael T.P."/>
            <person name="Miranda V.F.O."/>
            <person name="Varani A.M."/>
        </authorList>
    </citation>
    <scope>NUCLEOTIDE SEQUENCE</scope>
</reference>
<name>A0A1Y0B451_9LAMI</name>